<comment type="caution">
    <text evidence="1">The sequence shown here is derived from an EMBL/GenBank/DDBJ whole genome shotgun (WGS) entry which is preliminary data.</text>
</comment>
<evidence type="ECO:0000313" key="2">
    <source>
        <dbReference type="Proteomes" id="UP000274211"/>
    </source>
</evidence>
<dbReference type="Pfam" id="PF05954">
    <property type="entry name" value="Phage_GPD"/>
    <property type="match status" value="1"/>
</dbReference>
<dbReference type="EMBL" id="QMGS01000119">
    <property type="protein sequence ID" value="RMW78104.1"/>
    <property type="molecule type" value="Genomic_DNA"/>
</dbReference>
<proteinExistence type="predicted"/>
<dbReference type="Gene3D" id="2.30.110.50">
    <property type="match status" value="1"/>
</dbReference>
<evidence type="ECO:0008006" key="3">
    <source>
        <dbReference type="Google" id="ProtNLM"/>
    </source>
</evidence>
<evidence type="ECO:0000313" key="1">
    <source>
        <dbReference type="EMBL" id="RMW78104.1"/>
    </source>
</evidence>
<sequence>MPFIAFIERLAAEEGAYYYFEHQADSHLLHFSNDSQTLRDDTFTNPRYNLEQSSLAEGQNVLGEQSAVNSADVLGYGYDDLELQTRSKMYKELSEFYTQEQLKCLEPVLGIKGKSAYDLSLFLSDITVY</sequence>
<dbReference type="SUPFAM" id="SSF69279">
    <property type="entry name" value="Phage tail proteins"/>
    <property type="match status" value="1"/>
</dbReference>
<dbReference type="Proteomes" id="UP000274211">
    <property type="component" value="Unassembled WGS sequence"/>
</dbReference>
<accession>A0ABX9VRE9</accession>
<gene>
    <name evidence="1" type="ORF">DOL88_11180</name>
</gene>
<name>A0ABX9VRE9_AGGAP</name>
<protein>
    <recommendedName>
        <fullName evidence="3">Type VI secretion system tip protein VgrG</fullName>
    </recommendedName>
</protein>
<organism evidence="1 2">
    <name type="scientific">Aggregatibacter aphrophilus</name>
    <name type="common">Haemophilus aphrophilus</name>
    <dbReference type="NCBI Taxonomy" id="732"/>
    <lineage>
        <taxon>Bacteria</taxon>
        <taxon>Pseudomonadati</taxon>
        <taxon>Pseudomonadota</taxon>
        <taxon>Gammaproteobacteria</taxon>
        <taxon>Pasteurellales</taxon>
        <taxon>Pasteurellaceae</taxon>
        <taxon>Aggregatibacter</taxon>
    </lineage>
</organism>
<dbReference type="Gene3D" id="3.55.50.10">
    <property type="entry name" value="Baseplate protein-like domains"/>
    <property type="match status" value="1"/>
</dbReference>
<keyword evidence="2" id="KW-1185">Reference proteome</keyword>
<reference evidence="1 2" key="1">
    <citation type="journal article" date="2019" name="J. Oral Microbiol.">
        <title>Role of OmpA1 and OmpA2 in Aggregatibacter actinomycetemcomitans and Aggregatibacter aphrophilus serum resistance.</title>
        <authorList>
            <person name="Lindholm M."/>
            <person name="Min Aung K."/>
            <person name="Nyunt Wai S."/>
            <person name="Oscarsson J."/>
        </authorList>
    </citation>
    <scope>NUCLEOTIDE SEQUENCE [LARGE SCALE GENOMIC DNA]</scope>
    <source>
        <strain evidence="1 2">HK83</strain>
    </source>
</reference>